<evidence type="ECO:0008006" key="5">
    <source>
        <dbReference type="Google" id="ProtNLM"/>
    </source>
</evidence>
<evidence type="ECO:0000313" key="4">
    <source>
        <dbReference type="Proteomes" id="UP001189429"/>
    </source>
</evidence>
<accession>A0ABN9V7U0</accession>
<reference evidence="3" key="1">
    <citation type="submission" date="2023-10" db="EMBL/GenBank/DDBJ databases">
        <authorList>
            <person name="Chen Y."/>
            <person name="Shah S."/>
            <person name="Dougan E. K."/>
            <person name="Thang M."/>
            <person name="Chan C."/>
        </authorList>
    </citation>
    <scope>NUCLEOTIDE SEQUENCE [LARGE SCALE GENOMIC DNA]</scope>
</reference>
<keyword evidence="2" id="KW-0732">Signal</keyword>
<feature type="region of interest" description="Disordered" evidence="1">
    <location>
        <begin position="160"/>
        <end position="184"/>
    </location>
</feature>
<protein>
    <recommendedName>
        <fullName evidence="5">RNA-directed RNA polymerase</fullName>
    </recommendedName>
</protein>
<name>A0ABN9V7U0_9DINO</name>
<feature type="compositionally biased region" description="Low complexity" evidence="1">
    <location>
        <begin position="783"/>
        <end position="792"/>
    </location>
</feature>
<gene>
    <name evidence="3" type="ORF">PCOR1329_LOCUS55503</name>
</gene>
<feature type="signal peptide" evidence="2">
    <location>
        <begin position="1"/>
        <end position="24"/>
    </location>
</feature>
<keyword evidence="4" id="KW-1185">Reference proteome</keyword>
<feature type="compositionally biased region" description="Basic and acidic residues" evidence="1">
    <location>
        <begin position="827"/>
        <end position="845"/>
    </location>
</feature>
<comment type="caution">
    <text evidence="3">The sequence shown here is derived from an EMBL/GenBank/DDBJ whole genome shotgun (WGS) entry which is preliminary data.</text>
</comment>
<proteinExistence type="predicted"/>
<dbReference type="EMBL" id="CAUYUJ010016807">
    <property type="protein sequence ID" value="CAK0869006.1"/>
    <property type="molecule type" value="Genomic_DNA"/>
</dbReference>
<feature type="compositionally biased region" description="Low complexity" evidence="1">
    <location>
        <begin position="802"/>
        <end position="818"/>
    </location>
</feature>
<sequence length="1395" mass="154515">MEPHERRLSAQIFYVLALTCCGRALSVVQRVPEGWGIEAWRRLCIEFEPKPLSRSQGMLQHLLDPVRGPDAVENIYAWERKLKQYEEQPGDTMADTIKLATLNSKLLEGNLRTHLNLQARRLQTYEAARNEAISYLRATASQEQEPVPMDLSPVTGELYPMTRGGEGKGKGKGKSGKGKDHDGKGKNKRVCFYCAKPNHTKQECRVFATDRTNKDIKPDKAGRYMGKPVDKVTGKRADAEKGDMAALTALSGDDYYDEADGFVFALTDEVIVVGDCCALESDEFDLLFDTCAAKSVCPPTWAPEVAVEECRGTVLYQADGNEVAHYGRKEESMVDQSSGEQLTVNFEAKGVRKPIMAASSPVDAGYGVWLYDGGSYIVKPKHAKELATVVRNSVGKNRSIELRRKNGIFIIPARRCPRSGELCAATERDEEPKKRARFSNDLEESEDARPALTKALAHWPSAKEKARHELTHCPYRAWCRYCLTGQATEDPHKSQSKESTVAKLALDYCFLAREGELHKAKILVFVLRPPGAVGATQVAKKGIDDVAVESVLFYLEEWGDGEVVLRADQEPAIQALLVELRRRRVEHHRTTIEKSMKHDSKANGGIEVVVRMVESLTRTYVAVIEDKYKTKVTSQSVILPWLVRHSAYIITRFVLKSDGQSAWATIRGKEFTFSLAGVGETVDFKLIRKDQSFKRRDESERWIQEEFRTFIGVPWNPRAPTTETPVVSTRARNITRALIQEHGENPDSTACLGLSSVHTIACRARFEEIFRKQAEQLIQTRRASGAGSAEAPTPGPPGGDPGPQSQPGQPQAIGAPPGLELPAASGPKREGDTVHDGEPARKRPVIDVAPAAPMDTDPETEAMTLGALSEEKAPVPTFDEKLFARSFHDQYTWEVLPKELVLEGVKRELDEMEEFEVMVWKKRSEKPPGERVISTKLFHTRKGPDCVRSRIVARDFAGGVFAPEHYAGTPPTWALKLVISRLESRGESRQLASHDISVAIFHAQLKEAVWVEPPKEMNCPDWLWLVSKALPGMRESSADFQELVRDTYREHGWNILSTVPCLAYHSEWDYLSGFHGDDFYTEDEPQQLDNFDAMITGRFKAKILPRVGPAAEDKGLVLRRLLLWSPNGFMLLPDPKHFENLSTLLDLKGAKPSPTPASRATGKNARDALEGLKRAEKAIYRRGTGICMYIGPDRFDIQFAVKQLASDIGHPTRLSMMRLRRLARYLAGTHDVGIEFLYQASWNDIVVHSDGDWSGDGAVALSSAESEFYAIGSAAARGITVMQVMVEIAELGAGLPADVKLIIRTDSDAALREKQFEIERVDGKKNPSDAGTEALDQEALQACMVNLGIVSRTVAGFGTDEAAQVLAALLLCATARTAHGADASTCVADASQTET</sequence>
<dbReference type="Proteomes" id="UP001189429">
    <property type="component" value="Unassembled WGS sequence"/>
</dbReference>
<evidence type="ECO:0000313" key="3">
    <source>
        <dbReference type="EMBL" id="CAK0869006.1"/>
    </source>
</evidence>
<feature type="chain" id="PRO_5046413738" description="RNA-directed RNA polymerase" evidence="2">
    <location>
        <begin position="25"/>
        <end position="1395"/>
    </location>
</feature>
<evidence type="ECO:0000256" key="1">
    <source>
        <dbReference type="SAM" id="MobiDB-lite"/>
    </source>
</evidence>
<feature type="region of interest" description="Disordered" evidence="1">
    <location>
        <begin position="425"/>
        <end position="447"/>
    </location>
</feature>
<evidence type="ECO:0000256" key="2">
    <source>
        <dbReference type="SAM" id="SignalP"/>
    </source>
</evidence>
<feature type="region of interest" description="Disordered" evidence="1">
    <location>
        <begin position="780"/>
        <end position="857"/>
    </location>
</feature>
<organism evidence="3 4">
    <name type="scientific">Prorocentrum cordatum</name>
    <dbReference type="NCBI Taxonomy" id="2364126"/>
    <lineage>
        <taxon>Eukaryota</taxon>
        <taxon>Sar</taxon>
        <taxon>Alveolata</taxon>
        <taxon>Dinophyceae</taxon>
        <taxon>Prorocentrales</taxon>
        <taxon>Prorocentraceae</taxon>
        <taxon>Prorocentrum</taxon>
    </lineage>
</organism>